<dbReference type="OrthoDB" id="16816at2759"/>
<keyword evidence="4" id="KW-1185">Reference proteome</keyword>
<comment type="caution">
    <text evidence="3">The sequence shown here is derived from an EMBL/GenBank/DDBJ whole genome shotgun (WGS) entry which is preliminary data.</text>
</comment>
<evidence type="ECO:0008006" key="5">
    <source>
        <dbReference type="Google" id="ProtNLM"/>
    </source>
</evidence>
<dbReference type="PANTHER" id="PTHR13090:SF1">
    <property type="entry name" value="ARGININE-HYDROXYLASE NDUFAF5, MITOCHONDRIAL"/>
    <property type="match status" value="1"/>
</dbReference>
<evidence type="ECO:0000313" key="4">
    <source>
        <dbReference type="Proteomes" id="UP000320333"/>
    </source>
</evidence>
<dbReference type="AlphaFoldDB" id="A0A507FS86"/>
<dbReference type="Proteomes" id="UP000320333">
    <property type="component" value="Unassembled WGS sequence"/>
</dbReference>
<proteinExistence type="predicted"/>
<organism evidence="3 4">
    <name type="scientific">Chytriomyces confervae</name>
    <dbReference type="NCBI Taxonomy" id="246404"/>
    <lineage>
        <taxon>Eukaryota</taxon>
        <taxon>Fungi</taxon>
        <taxon>Fungi incertae sedis</taxon>
        <taxon>Chytridiomycota</taxon>
        <taxon>Chytridiomycota incertae sedis</taxon>
        <taxon>Chytridiomycetes</taxon>
        <taxon>Chytridiales</taxon>
        <taxon>Chytriomycetaceae</taxon>
        <taxon>Chytriomyces</taxon>
    </lineage>
</organism>
<dbReference type="CDD" id="cd02440">
    <property type="entry name" value="AdoMet_MTases"/>
    <property type="match status" value="1"/>
</dbReference>
<evidence type="ECO:0000313" key="3">
    <source>
        <dbReference type="EMBL" id="TPX77757.1"/>
    </source>
</evidence>
<dbReference type="InterPro" id="IPR050602">
    <property type="entry name" value="Malonyl-ACP_OMT"/>
</dbReference>
<dbReference type="GO" id="GO:0032981">
    <property type="term" value="P:mitochondrial respiratory chain complex I assembly"/>
    <property type="evidence" value="ECO:0007669"/>
    <property type="project" value="TreeGrafter"/>
</dbReference>
<dbReference type="Pfam" id="PF13489">
    <property type="entry name" value="Methyltransf_23"/>
    <property type="match status" value="1"/>
</dbReference>
<sequence>MHLHRILTRASARHLSTTPRVFNNNNNANAMRVFDRSIKRMQRNASATLSDSSTFDYIRDEVADRLVDRLLDIKRRFPNVLDLGSGAGHIVKYVDKDMMDKLVMMDSAVPIERVVGDEELLPFPEDSFDCVMSSMALHWVNDLPGTLIQVRKCLKPDSVFIGAMAGGDTLYELRTSLQLAQIEREGGVAPHVSPMAVDTDEIVIKYPSMYELIQDLSDMGEGNAIFNRTASLNRDTIDAAAEIYKAVYGNPDGSIPATFQILYMIGWKPDPSQPKPLKRGSGEVSLKTLGESVPIA</sequence>
<dbReference type="PANTHER" id="PTHR13090">
    <property type="entry name" value="ARGININE-HYDROXYLASE NDUFAF5, MITOCHONDRIAL"/>
    <property type="match status" value="1"/>
</dbReference>
<dbReference type="Gene3D" id="3.40.50.150">
    <property type="entry name" value="Vaccinia Virus protein VP39"/>
    <property type="match status" value="1"/>
</dbReference>
<dbReference type="STRING" id="246404.A0A507FS86"/>
<evidence type="ECO:0000256" key="1">
    <source>
        <dbReference type="ARBA" id="ARBA00022603"/>
    </source>
</evidence>
<accession>A0A507FS86</accession>
<dbReference type="GO" id="GO:0008168">
    <property type="term" value="F:methyltransferase activity"/>
    <property type="evidence" value="ECO:0007669"/>
    <property type="project" value="UniProtKB-KW"/>
</dbReference>
<evidence type="ECO:0000256" key="2">
    <source>
        <dbReference type="ARBA" id="ARBA00022679"/>
    </source>
</evidence>
<keyword evidence="2" id="KW-0808">Transferase</keyword>
<name>A0A507FS86_9FUNG</name>
<keyword evidence="1" id="KW-0489">Methyltransferase</keyword>
<dbReference type="SUPFAM" id="SSF53335">
    <property type="entry name" value="S-adenosyl-L-methionine-dependent methyltransferases"/>
    <property type="match status" value="1"/>
</dbReference>
<protein>
    <recommendedName>
        <fullName evidence="5">Methyltransferase type 11 domain-containing protein</fullName>
    </recommendedName>
</protein>
<dbReference type="GO" id="GO:0032259">
    <property type="term" value="P:methylation"/>
    <property type="evidence" value="ECO:0007669"/>
    <property type="project" value="UniProtKB-KW"/>
</dbReference>
<dbReference type="InterPro" id="IPR029063">
    <property type="entry name" value="SAM-dependent_MTases_sf"/>
</dbReference>
<dbReference type="GO" id="GO:0005739">
    <property type="term" value="C:mitochondrion"/>
    <property type="evidence" value="ECO:0007669"/>
    <property type="project" value="TreeGrafter"/>
</dbReference>
<reference evidence="3 4" key="1">
    <citation type="journal article" date="2019" name="Sci. Rep.">
        <title>Comparative genomics of chytrid fungi reveal insights into the obligate biotrophic and pathogenic lifestyle of Synchytrium endobioticum.</title>
        <authorList>
            <person name="van de Vossenberg B.T.L.H."/>
            <person name="Warris S."/>
            <person name="Nguyen H.D.T."/>
            <person name="van Gent-Pelzer M.P.E."/>
            <person name="Joly D.L."/>
            <person name="van de Geest H.C."/>
            <person name="Bonants P.J.M."/>
            <person name="Smith D.S."/>
            <person name="Levesque C.A."/>
            <person name="van der Lee T.A.J."/>
        </authorList>
    </citation>
    <scope>NUCLEOTIDE SEQUENCE [LARGE SCALE GENOMIC DNA]</scope>
    <source>
        <strain evidence="3 4">CBS 675.73</strain>
    </source>
</reference>
<gene>
    <name evidence="3" type="ORF">CcCBS67573_g01004</name>
</gene>
<dbReference type="EMBL" id="QEAP01000015">
    <property type="protein sequence ID" value="TPX77757.1"/>
    <property type="molecule type" value="Genomic_DNA"/>
</dbReference>